<feature type="region of interest" description="Disordered" evidence="1">
    <location>
        <begin position="385"/>
        <end position="404"/>
    </location>
</feature>
<feature type="compositionally biased region" description="Polar residues" evidence="1">
    <location>
        <begin position="57"/>
        <end position="76"/>
    </location>
</feature>
<reference evidence="2" key="1">
    <citation type="submission" date="2022-07" db="EMBL/GenBank/DDBJ databases">
        <title>Draft genome sequence of Zalerion maritima ATCC 34329, a (micro)plastics degrading marine fungus.</title>
        <authorList>
            <person name="Paco A."/>
            <person name="Goncalves M.F.M."/>
            <person name="Rocha-Santos T.A.P."/>
            <person name="Alves A."/>
        </authorList>
    </citation>
    <scope>NUCLEOTIDE SEQUENCE</scope>
    <source>
        <strain evidence="2">ATCC 34329</strain>
    </source>
</reference>
<evidence type="ECO:0000313" key="2">
    <source>
        <dbReference type="EMBL" id="KAJ2903168.1"/>
    </source>
</evidence>
<keyword evidence="3" id="KW-1185">Reference proteome</keyword>
<feature type="region of interest" description="Disordered" evidence="1">
    <location>
        <begin position="411"/>
        <end position="454"/>
    </location>
</feature>
<dbReference type="Proteomes" id="UP001201980">
    <property type="component" value="Unassembled WGS sequence"/>
</dbReference>
<feature type="region of interest" description="Disordered" evidence="1">
    <location>
        <begin position="1"/>
        <end position="103"/>
    </location>
</feature>
<protein>
    <submittedName>
        <fullName evidence="2">Uncharacterized protein</fullName>
    </submittedName>
</protein>
<proteinExistence type="predicted"/>
<feature type="compositionally biased region" description="Basic and acidic residues" evidence="1">
    <location>
        <begin position="1"/>
        <end position="10"/>
    </location>
</feature>
<dbReference type="AlphaFoldDB" id="A0AAD5RSK8"/>
<accession>A0AAD5RSK8</accession>
<organism evidence="2 3">
    <name type="scientific">Zalerion maritima</name>
    <dbReference type="NCBI Taxonomy" id="339359"/>
    <lineage>
        <taxon>Eukaryota</taxon>
        <taxon>Fungi</taxon>
        <taxon>Dikarya</taxon>
        <taxon>Ascomycota</taxon>
        <taxon>Pezizomycotina</taxon>
        <taxon>Sordariomycetes</taxon>
        <taxon>Lulworthiomycetidae</taxon>
        <taxon>Lulworthiales</taxon>
        <taxon>Lulworthiaceae</taxon>
        <taxon>Zalerion</taxon>
    </lineage>
</organism>
<gene>
    <name evidence="2" type="ORF">MKZ38_010300</name>
</gene>
<feature type="compositionally biased region" description="Basic residues" evidence="1">
    <location>
        <begin position="11"/>
        <end position="29"/>
    </location>
</feature>
<dbReference type="EMBL" id="JAKWBI020000089">
    <property type="protein sequence ID" value="KAJ2903168.1"/>
    <property type="molecule type" value="Genomic_DNA"/>
</dbReference>
<name>A0AAD5RSK8_9PEZI</name>
<evidence type="ECO:0000313" key="3">
    <source>
        <dbReference type="Proteomes" id="UP001201980"/>
    </source>
</evidence>
<feature type="compositionally biased region" description="Acidic residues" evidence="1">
    <location>
        <begin position="425"/>
        <end position="440"/>
    </location>
</feature>
<sequence>MPFSLKELRRLGHQKRSRVSKLFRTKNRTSHHDEHTAGDQQPNGLKPVVTESHAVEQPSSETINPSSDEAQLSDGDSASDYEGAPCDPDDAEEQPPAHLSRMTEELRACAEENPYSDGDGDEKDDVVEEVWTDVLVEDSDTGEELCVSKEDGAFSTPDEPNRRLYASASSSVKGVPDLRWFFSPEVDRAKEVDRMPPGNYPANWGLQHISCQGGVARWAVNKFTLEILHPWAGWGSDDVERALFKIWMLQRDGKWSHRWDQDIDDWNHKVGRIIDDSALCAPATRRAHDRFVEAELRRWLGEQEEKGRGKGKEAGPDSAAAAVLRKKMFLGLGCTTTKAQIRSEEEENGLRPAWELDAENKVFLEKCAAMNRDIEITSRILEAKRKTQAPPCKQPANPTSGGVASILQGSAITAPDAATGKGKGEDEEEDEEEDGEEEGEGAGNDTPACAPAGAAATIAKTWQDVRSTATDPAYWENLRGSTANALQGWGSWMKSSR</sequence>
<evidence type="ECO:0000256" key="1">
    <source>
        <dbReference type="SAM" id="MobiDB-lite"/>
    </source>
</evidence>
<comment type="caution">
    <text evidence="2">The sequence shown here is derived from an EMBL/GenBank/DDBJ whole genome shotgun (WGS) entry which is preliminary data.</text>
</comment>